<dbReference type="PROSITE" id="PS51500">
    <property type="entry name" value="SIN"/>
    <property type="match status" value="1"/>
</dbReference>
<dbReference type="AlphaFoldDB" id="A0A845F7F3"/>
<feature type="domain" description="Sin" evidence="1">
    <location>
        <begin position="1"/>
        <end position="39"/>
    </location>
</feature>
<organism evidence="2 3">
    <name type="scientific">Halobacillus litoralis</name>
    <dbReference type="NCBI Taxonomy" id="45668"/>
    <lineage>
        <taxon>Bacteria</taxon>
        <taxon>Bacillati</taxon>
        <taxon>Bacillota</taxon>
        <taxon>Bacilli</taxon>
        <taxon>Bacillales</taxon>
        <taxon>Bacillaceae</taxon>
        <taxon>Halobacillus</taxon>
    </lineage>
</organism>
<comment type="caution">
    <text evidence="2">The sequence shown here is derived from an EMBL/GenBank/DDBJ whole genome shotgun (WGS) entry which is preliminary data.</text>
</comment>
<reference evidence="2 3" key="1">
    <citation type="submission" date="2019-11" db="EMBL/GenBank/DDBJ databases">
        <title>Genome sequences of 17 halophilic strains isolated from different environments.</title>
        <authorList>
            <person name="Furrow R.E."/>
        </authorList>
    </citation>
    <scope>NUCLEOTIDE SEQUENCE [LARGE SCALE GENOMIC DNA]</scope>
    <source>
        <strain evidence="2 3">SL-4</strain>
    </source>
</reference>
<dbReference type="InterPro" id="IPR010981">
    <property type="entry name" value="SinR/SinI_dimer_dom"/>
</dbReference>
<dbReference type="Pfam" id="PF08671">
    <property type="entry name" value="SinI"/>
    <property type="match status" value="1"/>
</dbReference>
<dbReference type="GO" id="GO:0006355">
    <property type="term" value="P:regulation of DNA-templated transcription"/>
    <property type="evidence" value="ECO:0007669"/>
    <property type="project" value="InterPro"/>
</dbReference>
<dbReference type="OrthoDB" id="2973152at2"/>
<evidence type="ECO:0000313" key="3">
    <source>
        <dbReference type="Proteomes" id="UP000450457"/>
    </source>
</evidence>
<name>A0A845F7F3_9BACI</name>
<dbReference type="EMBL" id="WMFA01000001">
    <property type="protein sequence ID" value="MYL69791.1"/>
    <property type="molecule type" value="Genomic_DNA"/>
</dbReference>
<dbReference type="Proteomes" id="UP000450457">
    <property type="component" value="Unassembled WGS sequence"/>
</dbReference>
<accession>A0A845F7F3</accession>
<gene>
    <name evidence="2" type="primary">sinI</name>
    <name evidence="2" type="ORF">GLW00_02955</name>
</gene>
<dbReference type="GeneID" id="78005935"/>
<dbReference type="GO" id="GO:0046983">
    <property type="term" value="F:protein dimerization activity"/>
    <property type="evidence" value="ECO:0007669"/>
    <property type="project" value="InterPro"/>
</dbReference>
<keyword evidence="2" id="KW-0238">DNA-binding</keyword>
<dbReference type="GO" id="GO:0003677">
    <property type="term" value="F:DNA binding"/>
    <property type="evidence" value="ECO:0007669"/>
    <property type="project" value="UniProtKB-KW"/>
</dbReference>
<dbReference type="SUPFAM" id="SSF47406">
    <property type="entry name" value="SinR repressor dimerisation domain-like"/>
    <property type="match status" value="1"/>
</dbReference>
<sequence length="45" mass="5281">METLPRERKLDEEWVFLLKEAKAMGLSKDEVKNFLKQQSKSAKTV</sequence>
<evidence type="ECO:0000259" key="1">
    <source>
        <dbReference type="PROSITE" id="PS51500"/>
    </source>
</evidence>
<proteinExistence type="predicted"/>
<evidence type="ECO:0000313" key="2">
    <source>
        <dbReference type="EMBL" id="MYL69791.1"/>
    </source>
</evidence>
<dbReference type="RefSeq" id="WP_160911073.1">
    <property type="nucleotide sequence ID" value="NZ_WMFA01000001.1"/>
</dbReference>
<dbReference type="InterPro" id="IPR036281">
    <property type="entry name" value="SinR/SinI_dimer_dom_sf"/>
</dbReference>
<protein>
    <submittedName>
        <fullName evidence="2">DNA-binding anti-repressor SinI</fullName>
    </submittedName>
</protein>